<dbReference type="Pfam" id="PF00378">
    <property type="entry name" value="ECH_1"/>
    <property type="match status" value="1"/>
</dbReference>
<dbReference type="Gene3D" id="3.90.226.10">
    <property type="entry name" value="2-enoyl-CoA Hydratase, Chain A, domain 1"/>
    <property type="match status" value="1"/>
</dbReference>
<organism evidence="2 3">
    <name type="scientific">Mycena venus</name>
    <dbReference type="NCBI Taxonomy" id="2733690"/>
    <lineage>
        <taxon>Eukaryota</taxon>
        <taxon>Fungi</taxon>
        <taxon>Dikarya</taxon>
        <taxon>Basidiomycota</taxon>
        <taxon>Agaricomycotina</taxon>
        <taxon>Agaricomycetes</taxon>
        <taxon>Agaricomycetidae</taxon>
        <taxon>Agaricales</taxon>
        <taxon>Marasmiineae</taxon>
        <taxon>Mycenaceae</taxon>
        <taxon>Mycena</taxon>
    </lineage>
</organism>
<dbReference type="InterPro" id="IPR029045">
    <property type="entry name" value="ClpP/crotonase-like_dom_sf"/>
</dbReference>
<comment type="caution">
    <text evidence="2">The sequence shown here is derived from an EMBL/GenBank/DDBJ whole genome shotgun (WGS) entry which is preliminary data.</text>
</comment>
<keyword evidence="3" id="KW-1185">Reference proteome</keyword>
<dbReference type="OrthoDB" id="410701at2759"/>
<protein>
    <recommendedName>
        <fullName evidence="4">Enoyl-CoA hydratase</fullName>
    </recommendedName>
</protein>
<feature type="signal peptide" evidence="1">
    <location>
        <begin position="1"/>
        <end position="21"/>
    </location>
</feature>
<evidence type="ECO:0008006" key="4">
    <source>
        <dbReference type="Google" id="ProtNLM"/>
    </source>
</evidence>
<accession>A0A8H6YQF4</accession>
<dbReference type="AlphaFoldDB" id="A0A8H6YQF4"/>
<keyword evidence="1" id="KW-0732">Signal</keyword>
<evidence type="ECO:0000313" key="2">
    <source>
        <dbReference type="EMBL" id="KAF7362926.1"/>
    </source>
</evidence>
<sequence length="311" mass="33847">MFSRLCHLCTIVLLSLSAVIAARYPSFGTIQTTKSAGVLNAVINNTFSPINLFDQHVMADLGNLIEELQANDTDVRVVVFSSGNKDFFFPHIDSNSLLPGYESPLPKFDPGNPNLSFPVALVWNITQLPQATIAVIEGRVRGIGNEFIMSCDMRFASKSPSVEFAQIETSLGRTTGAGGAMYLAHEIGRGRTFEYVLSSKNADAVTAAQIGWINQAFDTSTELHDYVQKLAARIALFPAQGIIATKKGINAVSRPPIDVLIQLAQNAYAELTQTPIGRDLTNKWLRVTNNQSLSAVELNYGDGEDIIELLP</sequence>
<proteinExistence type="predicted"/>
<feature type="chain" id="PRO_5034981306" description="Enoyl-CoA hydratase" evidence="1">
    <location>
        <begin position="22"/>
        <end position="311"/>
    </location>
</feature>
<dbReference type="CDD" id="cd06558">
    <property type="entry name" value="crotonase-like"/>
    <property type="match status" value="1"/>
</dbReference>
<reference evidence="2" key="1">
    <citation type="submission" date="2020-05" db="EMBL/GenBank/DDBJ databases">
        <title>Mycena genomes resolve the evolution of fungal bioluminescence.</title>
        <authorList>
            <person name="Tsai I.J."/>
        </authorList>
    </citation>
    <scope>NUCLEOTIDE SEQUENCE</scope>
    <source>
        <strain evidence="2">CCC161011</strain>
    </source>
</reference>
<dbReference type="SUPFAM" id="SSF52096">
    <property type="entry name" value="ClpP/crotonase"/>
    <property type="match status" value="1"/>
</dbReference>
<dbReference type="PANTHER" id="PTHR43459:SF1">
    <property type="entry name" value="EG:BACN32G11.4 PROTEIN"/>
    <property type="match status" value="1"/>
</dbReference>
<evidence type="ECO:0000313" key="3">
    <source>
        <dbReference type="Proteomes" id="UP000620124"/>
    </source>
</evidence>
<dbReference type="InterPro" id="IPR001753">
    <property type="entry name" value="Enoyl-CoA_hydra/iso"/>
</dbReference>
<evidence type="ECO:0000256" key="1">
    <source>
        <dbReference type="SAM" id="SignalP"/>
    </source>
</evidence>
<name>A0A8H6YQF4_9AGAR</name>
<dbReference type="PANTHER" id="PTHR43459">
    <property type="entry name" value="ENOYL-COA HYDRATASE"/>
    <property type="match status" value="1"/>
</dbReference>
<dbReference type="EMBL" id="JACAZI010000004">
    <property type="protein sequence ID" value="KAF7362926.1"/>
    <property type="molecule type" value="Genomic_DNA"/>
</dbReference>
<gene>
    <name evidence="2" type="ORF">MVEN_00643600</name>
</gene>
<dbReference type="Proteomes" id="UP000620124">
    <property type="component" value="Unassembled WGS sequence"/>
</dbReference>